<dbReference type="Gene3D" id="3.40.720.10">
    <property type="entry name" value="Alkaline Phosphatase, subunit A"/>
    <property type="match status" value="1"/>
</dbReference>
<dbReference type="CDD" id="cd16018">
    <property type="entry name" value="Enpp"/>
    <property type="match status" value="1"/>
</dbReference>
<proteinExistence type="predicted"/>
<name>A0ABS6KER7_9FIRM</name>
<dbReference type="InterPro" id="IPR017850">
    <property type="entry name" value="Alkaline_phosphatase_core_sf"/>
</dbReference>
<evidence type="ECO:0000313" key="1">
    <source>
        <dbReference type="EMBL" id="MBU9729022.1"/>
    </source>
</evidence>
<gene>
    <name evidence="1" type="ORF">KTH90_23820</name>
</gene>
<dbReference type="Proteomes" id="UP001314681">
    <property type="component" value="Unassembled WGS sequence"/>
</dbReference>
<dbReference type="PANTHER" id="PTHR10151">
    <property type="entry name" value="ECTONUCLEOTIDE PYROPHOSPHATASE/PHOSPHODIESTERASE"/>
    <property type="match status" value="1"/>
</dbReference>
<keyword evidence="2" id="KW-1185">Reference proteome</keyword>
<dbReference type="InterPro" id="IPR002591">
    <property type="entry name" value="Phosphodiest/P_Trfase"/>
</dbReference>
<reference evidence="1 2" key="1">
    <citation type="submission" date="2021-06" db="EMBL/GenBank/DDBJ databases">
        <title>Description of novel taxa of the family Lachnospiraceae.</title>
        <authorList>
            <person name="Chaplin A.V."/>
            <person name="Sokolova S.R."/>
            <person name="Pikina A.P."/>
            <person name="Korzhanova M."/>
            <person name="Belova V."/>
            <person name="Korostin D."/>
            <person name="Efimov B.A."/>
        </authorList>
    </citation>
    <scope>NUCLEOTIDE SEQUENCE [LARGE SCALE GENOMIC DNA]</scope>
    <source>
        <strain evidence="1 2">ASD4241</strain>
    </source>
</reference>
<comment type="caution">
    <text evidence="1">The sequence shown here is derived from an EMBL/GenBank/DDBJ whole genome shotgun (WGS) entry which is preliminary data.</text>
</comment>
<dbReference type="Pfam" id="PF01663">
    <property type="entry name" value="Phosphodiest"/>
    <property type="match status" value="1"/>
</dbReference>
<dbReference type="SUPFAM" id="SSF53649">
    <property type="entry name" value="Alkaline phosphatase-like"/>
    <property type="match status" value="1"/>
</dbReference>
<sequence length="432" mass="48771">MNKLIVMSVDAMVDEDMEMIESLPNFGRLLERAARVRGGMRGIYPALTYPSHVSMITGTYPEVHGIYHNEVLDPYSREMDWYWFRRQIRVGTVLDAAHEAGMSTACLGWPCMGDDPASDWNVPEIWPKRGADNLEEVLCRSASESVLGEHGVLRRYLHVYRKLGRFFVDQAMVSCACELIRREQPDVMFLHVAYLDHVRHGCGLYGGQVEKALMVHDDWLGRIMDEVERAGIYERTNFAVVSDHGQLPVEQMFQPNVLLAGEGLIRLDGEGNVTDWDAYCNSAALSAQVHVRDPEDGGVRRKVEKVLREISQNPVYGVEAVFTKEEVRREQHLDGDFLYVLEGRYGTGFGNASMGPALVKPDHSDYKFCVSSHGHLPYKGPQPVFFMSGPDVRAGAVMERQRIIDEAPTFARMLGVSMKEVQGRCMKELLIL</sequence>
<dbReference type="PANTHER" id="PTHR10151:SF120">
    <property type="entry name" value="BIS(5'-ADENOSYL)-TRIPHOSPHATASE"/>
    <property type="match status" value="1"/>
</dbReference>
<dbReference type="RefSeq" id="WP_158354623.1">
    <property type="nucleotide sequence ID" value="NZ_JAHQCX010000027.1"/>
</dbReference>
<protein>
    <submittedName>
        <fullName evidence="1">Ectonucleotide pyrophosphatase/phosphodiesterase</fullName>
    </submittedName>
</protein>
<evidence type="ECO:0000313" key="2">
    <source>
        <dbReference type="Proteomes" id="UP001314681"/>
    </source>
</evidence>
<dbReference type="EMBL" id="JAHQCX010000027">
    <property type="protein sequence ID" value="MBU9729022.1"/>
    <property type="molecule type" value="Genomic_DNA"/>
</dbReference>
<organism evidence="1 2">
    <name type="scientific">Diplocloster modestus</name>
    <dbReference type="NCBI Taxonomy" id="2850322"/>
    <lineage>
        <taxon>Bacteria</taxon>
        <taxon>Bacillati</taxon>
        <taxon>Bacillota</taxon>
        <taxon>Clostridia</taxon>
        <taxon>Lachnospirales</taxon>
        <taxon>Lachnospiraceae</taxon>
        <taxon>Diplocloster</taxon>
    </lineage>
</organism>
<accession>A0ABS6KER7</accession>